<feature type="domain" description="KRAB" evidence="1">
    <location>
        <begin position="36"/>
        <end position="107"/>
    </location>
</feature>
<dbReference type="Bgee" id="ENSMNEG00000039384">
    <property type="expression patterns" value="Expressed in thymus and 12 other cell types or tissues"/>
</dbReference>
<reference evidence="2" key="2">
    <citation type="submission" date="2025-09" db="UniProtKB">
        <authorList>
            <consortium name="Ensembl"/>
        </authorList>
    </citation>
    <scope>IDENTIFICATION</scope>
</reference>
<protein>
    <submittedName>
        <fullName evidence="2">Zinc finger protein 431</fullName>
    </submittedName>
</protein>
<dbReference type="Proteomes" id="UP000233120">
    <property type="component" value="Unassembled WGS sequence"/>
</dbReference>
<dbReference type="CDD" id="cd07765">
    <property type="entry name" value="KRAB_A-box"/>
    <property type="match status" value="1"/>
</dbReference>
<organism evidence="2 3">
    <name type="scientific">Macaca nemestrina</name>
    <name type="common">Pig-tailed macaque</name>
    <dbReference type="NCBI Taxonomy" id="9545"/>
    <lineage>
        <taxon>Eukaryota</taxon>
        <taxon>Metazoa</taxon>
        <taxon>Chordata</taxon>
        <taxon>Craniata</taxon>
        <taxon>Vertebrata</taxon>
        <taxon>Euteleostomi</taxon>
        <taxon>Mammalia</taxon>
        <taxon>Eutheria</taxon>
        <taxon>Euarchontoglires</taxon>
        <taxon>Primates</taxon>
        <taxon>Haplorrhini</taxon>
        <taxon>Catarrhini</taxon>
        <taxon>Cercopithecidae</taxon>
        <taxon>Cercopithecinae</taxon>
        <taxon>Macaca</taxon>
    </lineage>
</organism>
<proteinExistence type="predicted"/>
<dbReference type="AlphaFoldDB" id="A0A2K6D808"/>
<reference evidence="2" key="1">
    <citation type="submission" date="2025-08" db="UniProtKB">
        <authorList>
            <consortium name="Ensembl"/>
        </authorList>
    </citation>
    <scope>IDENTIFICATION</scope>
</reference>
<name>A0A2K6D808_MACNE</name>
<keyword evidence="3" id="KW-1185">Reference proteome</keyword>
<dbReference type="SMART" id="SM00349">
    <property type="entry name" value="KRAB"/>
    <property type="match status" value="1"/>
</dbReference>
<dbReference type="Ensembl" id="ENSMNET00000056467.1">
    <property type="protein sequence ID" value="ENSMNEP00000032034.1"/>
    <property type="gene ID" value="ENSMNEG00000039384.1"/>
</dbReference>
<accession>A0A2K6D808</accession>
<dbReference type="InterPro" id="IPR001909">
    <property type="entry name" value="KRAB"/>
</dbReference>
<evidence type="ECO:0000313" key="3">
    <source>
        <dbReference type="Proteomes" id="UP000233120"/>
    </source>
</evidence>
<dbReference type="Pfam" id="PF01352">
    <property type="entry name" value="KRAB"/>
    <property type="match status" value="1"/>
</dbReference>
<dbReference type="PANTHER" id="PTHR23232">
    <property type="entry name" value="KRAB DOMAIN C2H2 ZINC FINGER"/>
    <property type="match status" value="1"/>
</dbReference>
<dbReference type="PANTHER" id="PTHR23232:SF67">
    <property type="entry name" value="ZINC FINGER PROTEIN 738"/>
    <property type="match status" value="1"/>
</dbReference>
<dbReference type="SUPFAM" id="SSF109640">
    <property type="entry name" value="KRAB domain (Kruppel-associated box)"/>
    <property type="match status" value="1"/>
</dbReference>
<evidence type="ECO:0000313" key="2">
    <source>
        <dbReference type="Ensembl" id="ENSMNEP00000032034.1"/>
    </source>
</evidence>
<dbReference type="GeneTree" id="ENSGT01150000286936"/>
<dbReference type="PROSITE" id="PS50805">
    <property type="entry name" value="KRAB"/>
    <property type="match status" value="1"/>
</dbReference>
<sequence>MDDLRYGVYPVKGASGYPGAERNLLEYSYFEKKGPLTFRDVVIEFSQEEWQCLDTAQQDLYRKVMLENFRNLVFLGIDVSKPDLITCLEQGKDPWNMKRHSMVATPPESGLLKFPTIIILLSRCFFQSVNICFIYLEA</sequence>
<dbReference type="Gene3D" id="6.10.140.140">
    <property type="match status" value="1"/>
</dbReference>
<dbReference type="GO" id="GO:0006355">
    <property type="term" value="P:regulation of DNA-templated transcription"/>
    <property type="evidence" value="ECO:0007669"/>
    <property type="project" value="InterPro"/>
</dbReference>
<dbReference type="InterPro" id="IPR036051">
    <property type="entry name" value="KRAB_dom_sf"/>
</dbReference>
<dbReference type="InterPro" id="IPR050169">
    <property type="entry name" value="Krueppel_C2H2_ZnF"/>
</dbReference>
<evidence type="ECO:0000259" key="1">
    <source>
        <dbReference type="PROSITE" id="PS50805"/>
    </source>
</evidence>